<dbReference type="Gene3D" id="2.40.128.20">
    <property type="match status" value="1"/>
</dbReference>
<dbReference type="InterPro" id="IPR015304">
    <property type="entry name" value="ZinT_dom"/>
</dbReference>
<feature type="compositionally biased region" description="Basic and acidic residues" evidence="3">
    <location>
        <begin position="30"/>
        <end position="66"/>
    </location>
</feature>
<keyword evidence="1" id="KW-0732">Signal</keyword>
<gene>
    <name evidence="5" type="ORF">BCR26_14490</name>
</gene>
<organism evidence="5 6">
    <name type="scientific">Enterococcus rivorum</name>
    <dbReference type="NCBI Taxonomy" id="762845"/>
    <lineage>
        <taxon>Bacteria</taxon>
        <taxon>Bacillati</taxon>
        <taxon>Bacillota</taxon>
        <taxon>Bacilli</taxon>
        <taxon>Lactobacillales</taxon>
        <taxon>Enterococcaceae</taxon>
        <taxon>Enterococcus</taxon>
    </lineage>
</organism>
<feature type="region of interest" description="Disordered" evidence="3">
    <location>
        <begin position="28"/>
        <end position="66"/>
    </location>
</feature>
<evidence type="ECO:0000256" key="2">
    <source>
        <dbReference type="ARBA" id="ARBA00022833"/>
    </source>
</evidence>
<accession>A0A1E5KW95</accession>
<dbReference type="OrthoDB" id="9810636at2"/>
<evidence type="ECO:0000256" key="3">
    <source>
        <dbReference type="SAM" id="MobiDB-lite"/>
    </source>
</evidence>
<dbReference type="RefSeq" id="WP_069698922.1">
    <property type="nucleotide sequence ID" value="NZ_JAGGMA010000033.1"/>
</dbReference>
<evidence type="ECO:0000313" key="6">
    <source>
        <dbReference type="Proteomes" id="UP000095256"/>
    </source>
</evidence>
<evidence type="ECO:0000259" key="4">
    <source>
        <dbReference type="Pfam" id="PF09223"/>
    </source>
</evidence>
<protein>
    <submittedName>
        <fullName evidence="5">Metal-binding protein ZinT</fullName>
    </submittedName>
</protein>
<name>A0A1E5KW95_9ENTE</name>
<evidence type="ECO:0000256" key="1">
    <source>
        <dbReference type="ARBA" id="ARBA00022729"/>
    </source>
</evidence>
<evidence type="ECO:0000313" key="5">
    <source>
        <dbReference type="EMBL" id="OEH82140.1"/>
    </source>
</evidence>
<comment type="caution">
    <text evidence="5">The sequence shown here is derived from an EMBL/GenBank/DDBJ whole genome shotgun (WGS) entry which is preliminary data.</text>
</comment>
<sequence>MKKLRKRRISKILLVGTLVILLISGCKGTENSEVKESSYKDSSNKTEESIDKHQHKHNHEEGFTDDEVKDRSLADWEGQWQSAYPYVLDGTLDEVFKNKEKENNEKTFSEYKEYYAKGFQTEVEKIDIKENTVAFHQKDKSHVGEYKYEGYEILTYESGKRGVRYLFSKEAGDEEAPKSIQFSDHEIEPTKVSHFHLYFGNESHETLLKELGNWPTYYPEQMTGADIAHEMMHKH</sequence>
<proteinExistence type="predicted"/>
<dbReference type="SUPFAM" id="SSF50814">
    <property type="entry name" value="Lipocalins"/>
    <property type="match status" value="1"/>
</dbReference>
<dbReference type="GO" id="GO:0008270">
    <property type="term" value="F:zinc ion binding"/>
    <property type="evidence" value="ECO:0007669"/>
    <property type="project" value="InterPro"/>
</dbReference>
<dbReference type="Proteomes" id="UP000095256">
    <property type="component" value="Unassembled WGS sequence"/>
</dbReference>
<dbReference type="EMBL" id="MIEK01000028">
    <property type="protein sequence ID" value="OEH82140.1"/>
    <property type="molecule type" value="Genomic_DNA"/>
</dbReference>
<keyword evidence="2" id="KW-0862">Zinc</keyword>
<dbReference type="InterPro" id="IPR012674">
    <property type="entry name" value="Calycin"/>
</dbReference>
<feature type="domain" description="ZinT" evidence="4">
    <location>
        <begin position="59"/>
        <end position="233"/>
    </location>
</feature>
<keyword evidence="6" id="KW-1185">Reference proteome</keyword>
<dbReference type="AlphaFoldDB" id="A0A1E5KW95"/>
<reference evidence="5 6" key="1">
    <citation type="submission" date="2016-09" db="EMBL/GenBank/DDBJ databases">
        <authorList>
            <person name="Capua I."/>
            <person name="De Benedictis P."/>
            <person name="Joannis T."/>
            <person name="Lombin L.H."/>
            <person name="Cattoli G."/>
        </authorList>
    </citation>
    <scope>NUCLEOTIDE SEQUENCE [LARGE SCALE GENOMIC DNA]</scope>
    <source>
        <strain evidence="5 6">LMG 25899</strain>
    </source>
</reference>
<dbReference type="Pfam" id="PF09223">
    <property type="entry name" value="ZinT"/>
    <property type="match status" value="1"/>
</dbReference>
<dbReference type="STRING" id="762845.BCR26_14490"/>
<dbReference type="PROSITE" id="PS51257">
    <property type="entry name" value="PROKAR_LIPOPROTEIN"/>
    <property type="match status" value="1"/>
</dbReference>